<accession>A0ACA9M354</accession>
<sequence length="178" mass="19673">MSSSSSLSIQRTKTYSKRSRSHVPTDTSRSTPATPSKKRKRTSDDENDDSKGENRVFKRANTFKTAYTSIKKGVSNVKPSHTTRKPLQQLVLAFSAAPSLVSCPLCDLSYTRGAPDDEDLHKIHCPRVMRGTEWGREEEREALKANVSIIESRIELSNGQHGRIISIPGSTTGKIGSK</sequence>
<proteinExistence type="predicted"/>
<dbReference type="EMBL" id="CAJVPT010009385">
    <property type="protein sequence ID" value="CAG8561185.1"/>
    <property type="molecule type" value="Genomic_DNA"/>
</dbReference>
<evidence type="ECO:0000313" key="2">
    <source>
        <dbReference type="Proteomes" id="UP000789525"/>
    </source>
</evidence>
<dbReference type="Proteomes" id="UP000789525">
    <property type="component" value="Unassembled WGS sequence"/>
</dbReference>
<reference evidence="1" key="1">
    <citation type="submission" date="2021-06" db="EMBL/GenBank/DDBJ databases">
        <authorList>
            <person name="Kallberg Y."/>
            <person name="Tangrot J."/>
            <person name="Rosling A."/>
        </authorList>
    </citation>
    <scope>NUCLEOTIDE SEQUENCE</scope>
    <source>
        <strain evidence="1">CL356</strain>
    </source>
</reference>
<protein>
    <submittedName>
        <fullName evidence="1">12241_t:CDS:1</fullName>
    </submittedName>
</protein>
<keyword evidence="2" id="KW-1185">Reference proteome</keyword>
<organism evidence="1 2">
    <name type="scientific">Acaulospora colombiana</name>
    <dbReference type="NCBI Taxonomy" id="27376"/>
    <lineage>
        <taxon>Eukaryota</taxon>
        <taxon>Fungi</taxon>
        <taxon>Fungi incertae sedis</taxon>
        <taxon>Mucoromycota</taxon>
        <taxon>Glomeromycotina</taxon>
        <taxon>Glomeromycetes</taxon>
        <taxon>Diversisporales</taxon>
        <taxon>Acaulosporaceae</taxon>
        <taxon>Acaulospora</taxon>
    </lineage>
</organism>
<feature type="non-terminal residue" evidence="1">
    <location>
        <position position="178"/>
    </location>
</feature>
<name>A0ACA9M354_9GLOM</name>
<gene>
    <name evidence="1" type="ORF">ACOLOM_LOCUS5241</name>
</gene>
<evidence type="ECO:0000313" key="1">
    <source>
        <dbReference type="EMBL" id="CAG8561185.1"/>
    </source>
</evidence>
<comment type="caution">
    <text evidence="1">The sequence shown here is derived from an EMBL/GenBank/DDBJ whole genome shotgun (WGS) entry which is preliminary data.</text>
</comment>